<dbReference type="SUPFAM" id="SSF53474">
    <property type="entry name" value="alpha/beta-Hydrolases"/>
    <property type="match status" value="1"/>
</dbReference>
<dbReference type="Proteomes" id="UP001152759">
    <property type="component" value="Chromosome 9"/>
</dbReference>
<keyword evidence="3" id="KW-0645">Protease</keyword>
<proteinExistence type="inferred from homology"/>
<organism evidence="8 9">
    <name type="scientific">Bemisia tabaci</name>
    <name type="common">Sweetpotato whitefly</name>
    <name type="synonym">Aleurodes tabaci</name>
    <dbReference type="NCBI Taxonomy" id="7038"/>
    <lineage>
        <taxon>Eukaryota</taxon>
        <taxon>Metazoa</taxon>
        <taxon>Ecdysozoa</taxon>
        <taxon>Arthropoda</taxon>
        <taxon>Hexapoda</taxon>
        <taxon>Insecta</taxon>
        <taxon>Pterygota</taxon>
        <taxon>Neoptera</taxon>
        <taxon>Paraneoptera</taxon>
        <taxon>Hemiptera</taxon>
        <taxon>Sternorrhyncha</taxon>
        <taxon>Aleyrodoidea</taxon>
        <taxon>Aleyrodidae</taxon>
        <taxon>Aleyrodinae</taxon>
        <taxon>Bemisia</taxon>
    </lineage>
</organism>
<evidence type="ECO:0000256" key="1">
    <source>
        <dbReference type="ARBA" id="ARBA00009431"/>
    </source>
</evidence>
<keyword evidence="6" id="KW-0325">Glycoprotein</keyword>
<dbReference type="AlphaFoldDB" id="A0A9P0APF3"/>
<dbReference type="EMBL" id="OU963870">
    <property type="protein sequence ID" value="CAH0396239.1"/>
    <property type="molecule type" value="Genomic_DNA"/>
</dbReference>
<evidence type="ECO:0000313" key="9">
    <source>
        <dbReference type="Proteomes" id="UP001152759"/>
    </source>
</evidence>
<evidence type="ECO:0000256" key="5">
    <source>
        <dbReference type="ARBA" id="ARBA00022801"/>
    </source>
</evidence>
<accession>A0A9P0APF3</accession>
<comment type="similarity">
    <text evidence="1">Belongs to the peptidase S10 family.</text>
</comment>
<gene>
    <name evidence="8" type="ORF">BEMITA_LOCUS14327</name>
</gene>
<dbReference type="PANTHER" id="PTHR11802:SF472">
    <property type="entry name" value="SERINE CARBOXYPEPTIDASE CPVL-RELATED"/>
    <property type="match status" value="1"/>
</dbReference>
<dbReference type="Gene3D" id="3.40.50.1820">
    <property type="entry name" value="alpha/beta hydrolase"/>
    <property type="match status" value="1"/>
</dbReference>
<feature type="region of interest" description="Disordered" evidence="7">
    <location>
        <begin position="62"/>
        <end position="81"/>
    </location>
</feature>
<dbReference type="PRINTS" id="PR00724">
    <property type="entry name" value="CRBOXYPTASEC"/>
</dbReference>
<evidence type="ECO:0000313" key="8">
    <source>
        <dbReference type="EMBL" id="CAH0396239.1"/>
    </source>
</evidence>
<dbReference type="KEGG" id="btab:109036870"/>
<protein>
    <submittedName>
        <fullName evidence="8">Uncharacterized protein</fullName>
    </submittedName>
</protein>
<dbReference type="PANTHER" id="PTHR11802">
    <property type="entry name" value="SERINE PROTEASE FAMILY S10 SERINE CARBOXYPEPTIDASE"/>
    <property type="match status" value="1"/>
</dbReference>
<evidence type="ECO:0000256" key="6">
    <source>
        <dbReference type="ARBA" id="ARBA00023180"/>
    </source>
</evidence>
<keyword evidence="5" id="KW-0378">Hydrolase</keyword>
<keyword evidence="2" id="KW-0121">Carboxypeptidase</keyword>
<keyword evidence="4" id="KW-0732">Signal</keyword>
<reference evidence="8" key="1">
    <citation type="submission" date="2021-12" db="EMBL/GenBank/DDBJ databases">
        <authorList>
            <person name="King R."/>
        </authorList>
    </citation>
    <scope>NUCLEOTIDE SEQUENCE</scope>
</reference>
<sequence>MSRYHVDAMTRFSGEKSILFLVTIFLAVHDGFSTSDNFSIRGSSSVNQSKREDDKGVRIIASETHESDNLTDNNHQSDHNRSIDTQIIEELKGNTRDFLADDKIISKKDGALFLTPLIEAGQIEKAQHLSEVSLVRDIKSFAGYLTVNSTSGANLFFWLFKSQQGKFEERPLIVWLHGGLAQTAMFGLFRDTGPFYVGRDKKLKRRKYAWTQKYNMVFVDNPVGAGFSFTKSESGYPTSLKAVTEDLYKFLVQLHRMFPSFKQNKLVLVGESTGTVYAELLAQKIFEENKISDCKLNLRRLIIASRHTDQGMLRRSSSFLFELGLIDDFQRQEIAGYEEELRAIELIGNATESGIHWAQTVKRIKEFTGLRDTLDFVHDDIGVYQKKASSWFLNQPEIKKALHVGEHEFTENSAEAGEHLLRTPWASTKSAVESMLTDGSLPILSVYGQLDPFRSIRGRMFDDYEWPRSKEYFKAKRCQFMVGDEVAGYYKTTGPLTEVLLRNSGHLIAAAKPRWALELIDRFIGDEKSFQCS</sequence>
<evidence type="ECO:0000256" key="3">
    <source>
        <dbReference type="ARBA" id="ARBA00022670"/>
    </source>
</evidence>
<keyword evidence="9" id="KW-1185">Reference proteome</keyword>
<dbReference type="InterPro" id="IPR029058">
    <property type="entry name" value="AB_hydrolase_fold"/>
</dbReference>
<dbReference type="GO" id="GO:0006508">
    <property type="term" value="P:proteolysis"/>
    <property type="evidence" value="ECO:0007669"/>
    <property type="project" value="UniProtKB-KW"/>
</dbReference>
<dbReference type="InterPro" id="IPR001563">
    <property type="entry name" value="Peptidase_S10"/>
</dbReference>
<evidence type="ECO:0000256" key="2">
    <source>
        <dbReference type="ARBA" id="ARBA00022645"/>
    </source>
</evidence>
<evidence type="ECO:0000256" key="7">
    <source>
        <dbReference type="SAM" id="MobiDB-lite"/>
    </source>
</evidence>
<dbReference type="Pfam" id="PF00450">
    <property type="entry name" value="Peptidase_S10"/>
    <property type="match status" value="1"/>
</dbReference>
<dbReference type="GO" id="GO:0004185">
    <property type="term" value="F:serine-type carboxypeptidase activity"/>
    <property type="evidence" value="ECO:0007669"/>
    <property type="project" value="InterPro"/>
</dbReference>
<name>A0A9P0APF3_BEMTA</name>
<evidence type="ECO:0000256" key="4">
    <source>
        <dbReference type="ARBA" id="ARBA00022729"/>
    </source>
</evidence>